<accession>A0A8T0QCW9</accession>
<dbReference type="SUPFAM" id="SSF52047">
    <property type="entry name" value="RNI-like"/>
    <property type="match status" value="1"/>
</dbReference>
<feature type="domain" description="At1g61320/AtMIF1 LRR" evidence="1">
    <location>
        <begin position="173"/>
        <end position="419"/>
    </location>
</feature>
<gene>
    <name evidence="2" type="ORF">PVAP13_7KG210855</name>
</gene>
<evidence type="ECO:0000313" key="3">
    <source>
        <dbReference type="Proteomes" id="UP000823388"/>
    </source>
</evidence>
<dbReference type="InterPro" id="IPR044997">
    <property type="entry name" value="F-box_plant"/>
</dbReference>
<dbReference type="PANTHER" id="PTHR32153">
    <property type="entry name" value="OJ000223_09.16 PROTEIN"/>
    <property type="match status" value="1"/>
</dbReference>
<keyword evidence="3" id="KW-1185">Reference proteome</keyword>
<protein>
    <recommendedName>
        <fullName evidence="1">At1g61320/AtMIF1 LRR domain-containing protein</fullName>
    </recommendedName>
</protein>
<dbReference type="EMBL" id="CM029049">
    <property type="protein sequence ID" value="KAG2572927.1"/>
    <property type="molecule type" value="Genomic_DNA"/>
</dbReference>
<evidence type="ECO:0000313" key="2">
    <source>
        <dbReference type="EMBL" id="KAG2572927.1"/>
    </source>
</evidence>
<evidence type="ECO:0000259" key="1">
    <source>
        <dbReference type="Pfam" id="PF23622"/>
    </source>
</evidence>
<sequence>MDLRRQLNQKQMMEPNRQEAEIQGQGVVYSNTCTYSSVSRRLEPLRDAVRTCVLSKRWRHLPGSLSEIPEEIIGSTYTLSELARANASVVRAAKSILAHRSQHTISSLSIKFYLRAESAGIVRAVENAMASREVARAEFKIITEMSDECCSPNDMAIYGRRFMELLNAHPRAFNGLTDLCLYNLRLGKLDMANVLRECRKLEYLSLRNCDAGIGSVLQIEHPQLCELRIAICACKRVELNRLPRLTHLNFQIWMPAHDDADRYPLSFGYVPQLSTLILSNQGAIFHKKIQLSEFLTNVMVEALELNFSCENIWIQPEGPKQVGPCLQNLRFLYLQRVHEEYDQDWTLFFLEAAPLLNTLHIQVWGHTSCIYEDDAPNGFKHYGLKELAIKGYQDEEKFTRYIKRVVEAAVNLELIVLLESDWCTGCKFYPSTRYPRTDEERDLTRKQILQWGSSPIKVGIGT</sequence>
<dbReference type="Gene3D" id="3.80.10.10">
    <property type="entry name" value="Ribonuclease Inhibitor"/>
    <property type="match status" value="1"/>
</dbReference>
<dbReference type="Proteomes" id="UP000823388">
    <property type="component" value="Chromosome 7K"/>
</dbReference>
<organism evidence="2 3">
    <name type="scientific">Panicum virgatum</name>
    <name type="common">Blackwell switchgrass</name>
    <dbReference type="NCBI Taxonomy" id="38727"/>
    <lineage>
        <taxon>Eukaryota</taxon>
        <taxon>Viridiplantae</taxon>
        <taxon>Streptophyta</taxon>
        <taxon>Embryophyta</taxon>
        <taxon>Tracheophyta</taxon>
        <taxon>Spermatophyta</taxon>
        <taxon>Magnoliopsida</taxon>
        <taxon>Liliopsida</taxon>
        <taxon>Poales</taxon>
        <taxon>Poaceae</taxon>
        <taxon>PACMAD clade</taxon>
        <taxon>Panicoideae</taxon>
        <taxon>Panicodae</taxon>
        <taxon>Paniceae</taxon>
        <taxon>Panicinae</taxon>
        <taxon>Panicum</taxon>
        <taxon>Panicum sect. Hiantes</taxon>
    </lineage>
</organism>
<proteinExistence type="predicted"/>
<dbReference type="InterPro" id="IPR032675">
    <property type="entry name" value="LRR_dom_sf"/>
</dbReference>
<comment type="caution">
    <text evidence="2">The sequence shown here is derived from an EMBL/GenBank/DDBJ whole genome shotgun (WGS) entry which is preliminary data.</text>
</comment>
<reference evidence="2" key="1">
    <citation type="submission" date="2020-05" db="EMBL/GenBank/DDBJ databases">
        <title>WGS assembly of Panicum virgatum.</title>
        <authorList>
            <person name="Lovell J.T."/>
            <person name="Jenkins J."/>
            <person name="Shu S."/>
            <person name="Juenger T.E."/>
            <person name="Schmutz J."/>
        </authorList>
    </citation>
    <scope>NUCLEOTIDE SEQUENCE</scope>
    <source>
        <strain evidence="2">AP13</strain>
    </source>
</reference>
<dbReference type="AlphaFoldDB" id="A0A8T0QCW9"/>
<dbReference type="InterPro" id="IPR055357">
    <property type="entry name" value="LRR_At1g61320_AtMIF1"/>
</dbReference>
<name>A0A8T0QCW9_PANVG</name>
<dbReference type="Pfam" id="PF23622">
    <property type="entry name" value="LRR_At1g61320_AtMIF1"/>
    <property type="match status" value="1"/>
</dbReference>